<proteinExistence type="predicted"/>
<dbReference type="EMBL" id="MIGC01000444">
    <property type="protein sequence ID" value="PHJ25011.1"/>
    <property type="molecule type" value="Genomic_DNA"/>
</dbReference>
<evidence type="ECO:0000256" key="1">
    <source>
        <dbReference type="SAM" id="MobiDB-lite"/>
    </source>
</evidence>
<protein>
    <submittedName>
        <fullName evidence="2">Uncharacterized protein</fullName>
    </submittedName>
</protein>
<dbReference type="RefSeq" id="XP_067926683.1">
    <property type="nucleotide sequence ID" value="XM_068061350.1"/>
</dbReference>
<evidence type="ECO:0000313" key="3">
    <source>
        <dbReference type="Proteomes" id="UP000221165"/>
    </source>
</evidence>
<dbReference type="Proteomes" id="UP000221165">
    <property type="component" value="Unassembled WGS sequence"/>
</dbReference>
<feature type="non-terminal residue" evidence="2">
    <location>
        <position position="1"/>
    </location>
</feature>
<evidence type="ECO:0000313" key="2">
    <source>
        <dbReference type="EMBL" id="PHJ25011.1"/>
    </source>
</evidence>
<gene>
    <name evidence="2" type="ORF">CSUI_001144</name>
</gene>
<reference evidence="2 3" key="1">
    <citation type="journal article" date="2017" name="Int. J. Parasitol.">
        <title>The genome of the protozoan parasite Cystoisospora suis and a reverse vaccinology approach to identify vaccine candidates.</title>
        <authorList>
            <person name="Palmieri N."/>
            <person name="Shrestha A."/>
            <person name="Ruttkowski B."/>
            <person name="Beck T."/>
            <person name="Vogl C."/>
            <person name="Tomley F."/>
            <person name="Blake D.P."/>
            <person name="Joachim A."/>
        </authorList>
    </citation>
    <scope>NUCLEOTIDE SEQUENCE [LARGE SCALE GENOMIC DNA]</scope>
    <source>
        <strain evidence="2 3">Wien I</strain>
    </source>
</reference>
<sequence length="277" mass="29060">LPPLLKKEEASRLHHPFPRLPLSFSSSSFSPCSSTVSSSYLGDDTTTQSTVYLHSDGSSSSVSPSSHSTCLLQSHPSSPRLLQPDQHSLSSPCSPLRASSSSGSHPSLLLPSLADPCSSSPSIQPPRRASSSSRPSPSSRVLPPSPDLSSPSHSLSLPLVQISGARRQVSLHSEDAHSFASQLSKDETCRTTRTESSTSSLSSSSSPLHPHCDLGEEGGSLTSDPPSFLPSLTSDSSFSPSFVSSSLHSTVSGGLPETTPLSDEEEKPENNEEKDGE</sequence>
<dbReference type="VEuPathDB" id="ToxoDB:CSUI_001144"/>
<feature type="compositionally biased region" description="Low complexity" evidence="1">
    <location>
        <begin position="23"/>
        <end position="39"/>
    </location>
</feature>
<feature type="region of interest" description="Disordered" evidence="1">
    <location>
        <begin position="1"/>
        <end position="277"/>
    </location>
</feature>
<accession>A0A2C6KLU9</accession>
<comment type="caution">
    <text evidence="2">The sequence shown here is derived from an EMBL/GenBank/DDBJ whole genome shotgun (WGS) entry which is preliminary data.</text>
</comment>
<dbReference type="AlphaFoldDB" id="A0A2C6KLU9"/>
<feature type="compositionally biased region" description="Low complexity" evidence="1">
    <location>
        <begin position="55"/>
        <end position="68"/>
    </location>
</feature>
<dbReference type="GeneID" id="94424561"/>
<keyword evidence="3" id="KW-1185">Reference proteome</keyword>
<feature type="compositionally biased region" description="Low complexity" evidence="1">
    <location>
        <begin position="88"/>
        <end position="159"/>
    </location>
</feature>
<feature type="compositionally biased region" description="Low complexity" evidence="1">
    <location>
        <begin position="220"/>
        <end position="252"/>
    </location>
</feature>
<feature type="compositionally biased region" description="Basic and acidic residues" evidence="1">
    <location>
        <begin position="1"/>
        <end position="12"/>
    </location>
</feature>
<organism evidence="2 3">
    <name type="scientific">Cystoisospora suis</name>
    <dbReference type="NCBI Taxonomy" id="483139"/>
    <lineage>
        <taxon>Eukaryota</taxon>
        <taxon>Sar</taxon>
        <taxon>Alveolata</taxon>
        <taxon>Apicomplexa</taxon>
        <taxon>Conoidasida</taxon>
        <taxon>Coccidia</taxon>
        <taxon>Eucoccidiorida</taxon>
        <taxon>Eimeriorina</taxon>
        <taxon>Sarcocystidae</taxon>
        <taxon>Cystoisospora</taxon>
    </lineage>
</organism>
<feature type="compositionally biased region" description="Low complexity" evidence="1">
    <location>
        <begin position="194"/>
        <end position="209"/>
    </location>
</feature>
<name>A0A2C6KLU9_9APIC</name>
<feature type="compositionally biased region" description="Basic and acidic residues" evidence="1">
    <location>
        <begin position="268"/>
        <end position="277"/>
    </location>
</feature>
<feature type="compositionally biased region" description="Basic and acidic residues" evidence="1">
    <location>
        <begin position="184"/>
        <end position="193"/>
    </location>
</feature>